<dbReference type="Gene3D" id="3.20.20.100">
    <property type="entry name" value="NADP-dependent oxidoreductase domain"/>
    <property type="match status" value="1"/>
</dbReference>
<organism evidence="2 3">
    <name type="scientific">Maritalea mobilis</name>
    <dbReference type="NCBI Taxonomy" id="483324"/>
    <lineage>
        <taxon>Bacteria</taxon>
        <taxon>Pseudomonadati</taxon>
        <taxon>Pseudomonadota</taxon>
        <taxon>Alphaproteobacteria</taxon>
        <taxon>Hyphomicrobiales</taxon>
        <taxon>Devosiaceae</taxon>
        <taxon>Maritalea</taxon>
    </lineage>
</organism>
<accession>A0A4R6VRS3</accession>
<dbReference type="OrthoDB" id="8394608at2"/>
<evidence type="ECO:0000259" key="1">
    <source>
        <dbReference type="Pfam" id="PF00248"/>
    </source>
</evidence>
<dbReference type="CDD" id="cd19086">
    <property type="entry name" value="AKR_AKR11C1"/>
    <property type="match status" value="1"/>
</dbReference>
<dbReference type="InterPro" id="IPR053135">
    <property type="entry name" value="AKR2_Oxidoreductase"/>
</dbReference>
<dbReference type="InterPro" id="IPR023210">
    <property type="entry name" value="NADP_OxRdtase_dom"/>
</dbReference>
<dbReference type="InterPro" id="IPR036812">
    <property type="entry name" value="NAD(P)_OxRdtase_dom_sf"/>
</dbReference>
<dbReference type="AlphaFoldDB" id="A0A4R6VRS3"/>
<proteinExistence type="predicted"/>
<evidence type="ECO:0000313" key="3">
    <source>
        <dbReference type="Proteomes" id="UP000295391"/>
    </source>
</evidence>
<dbReference type="RefSeq" id="WP_133571408.1">
    <property type="nucleotide sequence ID" value="NZ_SNYR01000001.1"/>
</dbReference>
<protein>
    <submittedName>
        <fullName evidence="2">Aryl-alcohol dehydrogenase-like predicted oxidoreductase</fullName>
    </submittedName>
</protein>
<dbReference type="SUPFAM" id="SSF51430">
    <property type="entry name" value="NAD(P)-linked oxidoreductase"/>
    <property type="match status" value="1"/>
</dbReference>
<name>A0A4R6VRS3_9HYPH</name>
<dbReference type="Proteomes" id="UP000295391">
    <property type="component" value="Unassembled WGS sequence"/>
</dbReference>
<comment type="caution">
    <text evidence="2">The sequence shown here is derived from an EMBL/GenBank/DDBJ whole genome shotgun (WGS) entry which is preliminary data.</text>
</comment>
<reference evidence="2 3" key="1">
    <citation type="submission" date="2019-03" db="EMBL/GenBank/DDBJ databases">
        <title>Genomic Encyclopedia of Type Strains, Phase III (KMG-III): the genomes of soil and plant-associated and newly described type strains.</title>
        <authorList>
            <person name="Whitman W."/>
        </authorList>
    </citation>
    <scope>NUCLEOTIDE SEQUENCE [LARGE SCALE GENOMIC DNA]</scope>
    <source>
        <strain evidence="2 3">CGMCC 1.7002</strain>
    </source>
</reference>
<dbReference type="PANTHER" id="PTHR43312:SF1">
    <property type="entry name" value="NADP-DEPENDENT OXIDOREDUCTASE DOMAIN-CONTAINING PROTEIN"/>
    <property type="match status" value="1"/>
</dbReference>
<gene>
    <name evidence="2" type="ORF">ATL17_0736</name>
</gene>
<keyword evidence="3" id="KW-1185">Reference proteome</keyword>
<feature type="domain" description="NADP-dependent oxidoreductase" evidence="1">
    <location>
        <begin position="16"/>
        <end position="315"/>
    </location>
</feature>
<dbReference type="EMBL" id="SNYR01000001">
    <property type="protein sequence ID" value="TDQ66733.1"/>
    <property type="molecule type" value="Genomic_DNA"/>
</dbReference>
<sequence>MSPTITWRQTQTIPALGLGCWAIGGPYWADAIPLGLGKTDEATALDALKTALDCGIAYFDVADVYGAGHAEVLLGKALAGRDDVIIATKFGHKFDETSKQVQGRATSADDIREAVHNSLHRLNRDKIDLYELHLEGLKAEEADQIADTLDALVAEGTIGQYGWVTDHVSDVQNWSGRDHFGAVQHEFNLLHPANGLRAACAEQKLLSVCRAPFAMGLLSHQINHANSFGDADGLPEHLAHYLQSEDPQHKLAQIHDLLRTDGRTIAQGALGWIWATDSNALPIPGFHTADHVKENAKALELGPLPTDVVDALNALT</sequence>
<dbReference type="Pfam" id="PF00248">
    <property type="entry name" value="Aldo_ket_red"/>
    <property type="match status" value="1"/>
</dbReference>
<dbReference type="PANTHER" id="PTHR43312">
    <property type="entry name" value="D-THREO-ALDOSE 1-DEHYDROGENASE"/>
    <property type="match status" value="1"/>
</dbReference>
<evidence type="ECO:0000313" key="2">
    <source>
        <dbReference type="EMBL" id="TDQ66733.1"/>
    </source>
</evidence>